<dbReference type="GO" id="GO:0000307">
    <property type="term" value="C:cyclin-dependent protein kinase holoenzyme complex"/>
    <property type="evidence" value="ECO:0007669"/>
    <property type="project" value="TreeGrafter"/>
</dbReference>
<evidence type="ECO:0000313" key="3">
    <source>
        <dbReference type="Proteomes" id="UP000298030"/>
    </source>
</evidence>
<evidence type="ECO:0000256" key="1">
    <source>
        <dbReference type="SAM" id="MobiDB-lite"/>
    </source>
</evidence>
<comment type="caution">
    <text evidence="2">The sequence shown here is derived from an EMBL/GenBank/DDBJ whole genome shotgun (WGS) entry which is preliminary data.</text>
</comment>
<dbReference type="CDD" id="cd20557">
    <property type="entry name" value="CYCLIN_ScPCL1-like"/>
    <property type="match status" value="1"/>
</dbReference>
<dbReference type="PANTHER" id="PTHR15615:SF108">
    <property type="entry name" value="PROTEIN CNPPD1"/>
    <property type="match status" value="1"/>
</dbReference>
<dbReference type="EMBL" id="QPFP01000007">
    <property type="protein sequence ID" value="TEB35349.1"/>
    <property type="molecule type" value="Genomic_DNA"/>
</dbReference>
<dbReference type="Proteomes" id="UP000298030">
    <property type="component" value="Unassembled WGS sequence"/>
</dbReference>
<feature type="region of interest" description="Disordered" evidence="1">
    <location>
        <begin position="128"/>
        <end position="158"/>
    </location>
</feature>
<dbReference type="PANTHER" id="PTHR15615">
    <property type="match status" value="1"/>
</dbReference>
<reference evidence="2 3" key="1">
    <citation type="journal article" date="2019" name="Nat. Ecol. Evol.">
        <title>Megaphylogeny resolves global patterns of mushroom evolution.</title>
        <authorList>
            <person name="Varga T."/>
            <person name="Krizsan K."/>
            <person name="Foldi C."/>
            <person name="Dima B."/>
            <person name="Sanchez-Garcia M."/>
            <person name="Sanchez-Ramirez S."/>
            <person name="Szollosi G.J."/>
            <person name="Szarkandi J.G."/>
            <person name="Papp V."/>
            <person name="Albert L."/>
            <person name="Andreopoulos W."/>
            <person name="Angelini C."/>
            <person name="Antonin V."/>
            <person name="Barry K.W."/>
            <person name="Bougher N.L."/>
            <person name="Buchanan P."/>
            <person name="Buyck B."/>
            <person name="Bense V."/>
            <person name="Catcheside P."/>
            <person name="Chovatia M."/>
            <person name="Cooper J."/>
            <person name="Damon W."/>
            <person name="Desjardin D."/>
            <person name="Finy P."/>
            <person name="Geml J."/>
            <person name="Haridas S."/>
            <person name="Hughes K."/>
            <person name="Justo A."/>
            <person name="Karasinski D."/>
            <person name="Kautmanova I."/>
            <person name="Kiss B."/>
            <person name="Kocsube S."/>
            <person name="Kotiranta H."/>
            <person name="LaButti K.M."/>
            <person name="Lechner B.E."/>
            <person name="Liimatainen K."/>
            <person name="Lipzen A."/>
            <person name="Lukacs Z."/>
            <person name="Mihaltcheva S."/>
            <person name="Morgado L.N."/>
            <person name="Niskanen T."/>
            <person name="Noordeloos M.E."/>
            <person name="Ohm R.A."/>
            <person name="Ortiz-Santana B."/>
            <person name="Ovrebo C."/>
            <person name="Racz N."/>
            <person name="Riley R."/>
            <person name="Savchenko A."/>
            <person name="Shiryaev A."/>
            <person name="Soop K."/>
            <person name="Spirin V."/>
            <person name="Szebenyi C."/>
            <person name="Tomsovsky M."/>
            <person name="Tulloss R.E."/>
            <person name="Uehling J."/>
            <person name="Grigoriev I.V."/>
            <person name="Vagvolgyi C."/>
            <person name="Papp T."/>
            <person name="Martin F.M."/>
            <person name="Miettinen O."/>
            <person name="Hibbett D.S."/>
            <person name="Nagy L.G."/>
        </authorList>
    </citation>
    <scope>NUCLEOTIDE SEQUENCE [LARGE SCALE GENOMIC DNA]</scope>
    <source>
        <strain evidence="2 3">FP101781</strain>
    </source>
</reference>
<evidence type="ECO:0008006" key="4">
    <source>
        <dbReference type="Google" id="ProtNLM"/>
    </source>
</evidence>
<protein>
    <recommendedName>
        <fullName evidence="4">Cyclin N-terminal domain-containing protein</fullName>
    </recommendedName>
</protein>
<gene>
    <name evidence="2" type="ORF">FA13DRAFT_1753032</name>
</gene>
<dbReference type="AlphaFoldDB" id="A0A4Y7TPA4"/>
<dbReference type="STRING" id="71717.A0A4Y7TPA4"/>
<dbReference type="GO" id="GO:0005634">
    <property type="term" value="C:nucleus"/>
    <property type="evidence" value="ECO:0007669"/>
    <property type="project" value="TreeGrafter"/>
</dbReference>
<sequence length="680" mass="75871">MPVPVPRLIKPIAHPVVKKHRGADHTPQFSNSWRRNKPRRIWEEDTQQAGNQDFLHGLAVADNAMAIKGTRAQACMPPLAHPRPYAEQDKSSMLRHSASWEDDDVLMEDDAETSPNLVFTNRASYETQNYSRSPYSSEDSPGCDSGPDDADSSPLGPVTPFADFIDRAVAAEQPYPSQDDGMPLALESYGKSKEEKAAPPAPAPAPDTVAPSATTGYKKLAEPISEWLAGYVWKVCTTGLSLPAMFRYPSANRIVQYSSAPPSYLAPSIHSLLLSTLLQPSAIFLSLWYIVRLPVYFNAADLGPECAKDMLFRHALLGDTHSYERDALELNAPFRLFVLGCMLANKWLDDHTFSNKTWHTISNVPIQVLNRLEMLALDVFAYDLSITPAHWNQWMVHLKSYHMSLASPHLQPISRPSSNPHSIIRKSIDEILQASLSADTTAPVPQPVFLGIEERKQEKIEAQAAALEVLNIDLDADGPLREEYLPRRRTTGAAGSIRVSRSNEENLHSTAVVKALPPPAKWSPEGDEPILRDRNRSSGHYVAVQPSHPYPYSMAYRPDVVYNQPWDVSYAVPSYKAYPAYPYGQPPATINAAQYYPAQSMATLAHSRSQSLFYDTEHPASRSHLRSYSQQARFDYKYSDVRMSSHDHLPGYETEPRWTDPNSYMYGGSYAPAPLAGPVW</sequence>
<feature type="region of interest" description="Disordered" evidence="1">
    <location>
        <begin position="191"/>
        <end position="210"/>
    </location>
</feature>
<dbReference type="Gene3D" id="1.10.472.10">
    <property type="entry name" value="Cyclin-like"/>
    <property type="match status" value="1"/>
</dbReference>
<dbReference type="GO" id="GO:0016538">
    <property type="term" value="F:cyclin-dependent protein serine/threonine kinase regulator activity"/>
    <property type="evidence" value="ECO:0007669"/>
    <property type="project" value="TreeGrafter"/>
</dbReference>
<proteinExistence type="predicted"/>
<dbReference type="OrthoDB" id="286814at2759"/>
<name>A0A4Y7TPA4_COPMI</name>
<dbReference type="GO" id="GO:0019901">
    <property type="term" value="F:protein kinase binding"/>
    <property type="evidence" value="ECO:0007669"/>
    <property type="project" value="InterPro"/>
</dbReference>
<organism evidence="2 3">
    <name type="scientific">Coprinellus micaceus</name>
    <name type="common">Glistening ink-cap mushroom</name>
    <name type="synonym">Coprinus micaceus</name>
    <dbReference type="NCBI Taxonomy" id="71717"/>
    <lineage>
        <taxon>Eukaryota</taxon>
        <taxon>Fungi</taxon>
        <taxon>Dikarya</taxon>
        <taxon>Basidiomycota</taxon>
        <taxon>Agaricomycotina</taxon>
        <taxon>Agaricomycetes</taxon>
        <taxon>Agaricomycetidae</taxon>
        <taxon>Agaricales</taxon>
        <taxon>Agaricineae</taxon>
        <taxon>Psathyrellaceae</taxon>
        <taxon>Coprinellus</taxon>
    </lineage>
</organism>
<accession>A0A4Y7TPA4</accession>
<evidence type="ECO:0000313" key="2">
    <source>
        <dbReference type="EMBL" id="TEB35349.1"/>
    </source>
</evidence>
<keyword evidence="3" id="KW-1185">Reference proteome</keyword>
<dbReference type="InterPro" id="IPR013922">
    <property type="entry name" value="Cyclin_PHO80-like"/>
</dbReference>
<feature type="compositionally biased region" description="Polar residues" evidence="1">
    <location>
        <begin position="128"/>
        <end position="139"/>
    </location>
</feature>